<name>A0ABY4LZW7_9ACTN</name>
<sequence length="57" mass="6418">MPDVKSFIRDYTGGPIHSTLFETPGGRHSDHTYIRRMADSPHWISERTQGPVPVPSV</sequence>
<dbReference type="Proteomes" id="UP000830115">
    <property type="component" value="Chromosome"/>
</dbReference>
<protein>
    <submittedName>
        <fullName evidence="1">Uncharacterized protein</fullName>
    </submittedName>
</protein>
<proteinExistence type="predicted"/>
<dbReference type="RefSeq" id="WP_248861812.1">
    <property type="nucleotide sequence ID" value="NZ_CP086322.1"/>
</dbReference>
<reference evidence="1" key="1">
    <citation type="submission" date="2021-10" db="EMBL/GenBank/DDBJ databases">
        <title>Streptomyces nigrumlapis sp.nov.,an antimicrobial producing actinobacterium isolated from Black Gobi rocks.</title>
        <authorList>
            <person name="Wen Y."/>
            <person name="Zhang W."/>
            <person name="Liu X.G."/>
        </authorList>
    </citation>
    <scope>NUCLEOTIDE SEQUENCE</scope>
    <source>
        <strain evidence="1">ST13-2-2</strain>
    </source>
</reference>
<accession>A0ABY4LZW7</accession>
<keyword evidence="2" id="KW-1185">Reference proteome</keyword>
<evidence type="ECO:0000313" key="2">
    <source>
        <dbReference type="Proteomes" id="UP000830115"/>
    </source>
</evidence>
<organism evidence="1 2">
    <name type="scientific">Streptomyces halobius</name>
    <dbReference type="NCBI Taxonomy" id="2879846"/>
    <lineage>
        <taxon>Bacteria</taxon>
        <taxon>Bacillati</taxon>
        <taxon>Actinomycetota</taxon>
        <taxon>Actinomycetes</taxon>
        <taxon>Kitasatosporales</taxon>
        <taxon>Streptomycetaceae</taxon>
        <taxon>Streptomyces</taxon>
    </lineage>
</organism>
<evidence type="ECO:0000313" key="1">
    <source>
        <dbReference type="EMBL" id="UQA91020.1"/>
    </source>
</evidence>
<gene>
    <name evidence="1" type="ORF">K9S39_03210</name>
</gene>
<dbReference type="EMBL" id="CP086322">
    <property type="protein sequence ID" value="UQA91020.1"/>
    <property type="molecule type" value="Genomic_DNA"/>
</dbReference>